<organism evidence="2 3">
    <name type="scientific">Vespula squamosa</name>
    <name type="common">Southern yellow jacket</name>
    <name type="synonym">Wasp</name>
    <dbReference type="NCBI Taxonomy" id="30214"/>
    <lineage>
        <taxon>Eukaryota</taxon>
        <taxon>Metazoa</taxon>
        <taxon>Ecdysozoa</taxon>
        <taxon>Arthropoda</taxon>
        <taxon>Hexapoda</taxon>
        <taxon>Insecta</taxon>
        <taxon>Pterygota</taxon>
        <taxon>Neoptera</taxon>
        <taxon>Endopterygota</taxon>
        <taxon>Hymenoptera</taxon>
        <taxon>Apocrita</taxon>
        <taxon>Aculeata</taxon>
        <taxon>Vespoidea</taxon>
        <taxon>Vespidae</taxon>
        <taxon>Vespinae</taxon>
        <taxon>Vespula</taxon>
    </lineage>
</organism>
<evidence type="ECO:0000313" key="3">
    <source>
        <dbReference type="Proteomes" id="UP001607302"/>
    </source>
</evidence>
<evidence type="ECO:0000256" key="1">
    <source>
        <dbReference type="SAM" id="SignalP"/>
    </source>
</evidence>
<dbReference type="EMBL" id="JAUDFV010000025">
    <property type="protein sequence ID" value="KAL2738996.1"/>
    <property type="molecule type" value="Genomic_DNA"/>
</dbReference>
<dbReference type="Proteomes" id="UP001607302">
    <property type="component" value="Unassembled WGS sequence"/>
</dbReference>
<keyword evidence="3" id="KW-1185">Reference proteome</keyword>
<sequence length="151" mass="17554">MRFFTIISMIFICVIIIDTIMATEETDNESTKTNQTPHQGYRYRLHGGGHAARPQIIHGPMIPCPSGQQHDPNELIRDCKLKFKCTTFIEVRVANKMNKQLKKCNFLSKNKNNPVTSKDSRILDNEEPRLHYASKKKKDPKFNRIWFGYIS</sequence>
<evidence type="ECO:0000313" key="2">
    <source>
        <dbReference type="EMBL" id="KAL2738996.1"/>
    </source>
</evidence>
<feature type="chain" id="PRO_5044850233" evidence="1">
    <location>
        <begin position="23"/>
        <end position="151"/>
    </location>
</feature>
<protein>
    <submittedName>
        <fullName evidence="2">Uncharacterized protein</fullName>
    </submittedName>
</protein>
<name>A0ABD2C1U2_VESSQ</name>
<feature type="signal peptide" evidence="1">
    <location>
        <begin position="1"/>
        <end position="22"/>
    </location>
</feature>
<proteinExistence type="predicted"/>
<dbReference type="AlphaFoldDB" id="A0ABD2C1U2"/>
<comment type="caution">
    <text evidence="2">The sequence shown here is derived from an EMBL/GenBank/DDBJ whole genome shotgun (WGS) entry which is preliminary data.</text>
</comment>
<gene>
    <name evidence="2" type="ORF">V1478_001562</name>
</gene>
<reference evidence="2 3" key="1">
    <citation type="journal article" date="2024" name="Ann. Entomol. Soc. Am.">
        <title>Genomic analyses of the southern and eastern yellowjacket wasps (Hymenoptera: Vespidae) reveal evolutionary signatures of social life.</title>
        <authorList>
            <person name="Catto M.A."/>
            <person name="Caine P.B."/>
            <person name="Orr S.E."/>
            <person name="Hunt B.G."/>
            <person name="Goodisman M.A.D."/>
        </authorList>
    </citation>
    <scope>NUCLEOTIDE SEQUENCE [LARGE SCALE GENOMIC DNA]</scope>
    <source>
        <strain evidence="2">233</strain>
        <tissue evidence="2">Head and thorax</tissue>
    </source>
</reference>
<keyword evidence="1" id="KW-0732">Signal</keyword>
<accession>A0ABD2C1U2</accession>